<keyword evidence="1" id="KW-0812">Transmembrane</keyword>
<reference evidence="2 3" key="1">
    <citation type="submission" date="2021-01" db="EMBL/GenBank/DDBJ databases">
        <title>Chryseolinea sp. Jin1 Genome sequencing and assembly.</title>
        <authorList>
            <person name="Kim I."/>
        </authorList>
    </citation>
    <scope>NUCLEOTIDE SEQUENCE [LARGE SCALE GENOMIC DNA]</scope>
    <source>
        <strain evidence="2 3">Jin1</strain>
    </source>
</reference>
<keyword evidence="3" id="KW-1185">Reference proteome</keyword>
<keyword evidence="1" id="KW-0472">Membrane</keyword>
<keyword evidence="1" id="KW-1133">Transmembrane helix</keyword>
<evidence type="ECO:0000256" key="1">
    <source>
        <dbReference type="SAM" id="Phobius"/>
    </source>
</evidence>
<feature type="transmembrane region" description="Helical" evidence="1">
    <location>
        <begin position="6"/>
        <end position="29"/>
    </location>
</feature>
<evidence type="ECO:0000313" key="3">
    <source>
        <dbReference type="Proteomes" id="UP000613030"/>
    </source>
</evidence>
<comment type="caution">
    <text evidence="2">The sequence shown here is derived from an EMBL/GenBank/DDBJ whole genome shotgun (WGS) entry which is preliminary data.</text>
</comment>
<sequence length="52" mass="5699">MNLESIVATAMLVFGIGTIAYCIYMFVVMARADVRPHRKGRGGVRAKKLSAK</sequence>
<dbReference type="RefSeq" id="WP_202011280.1">
    <property type="nucleotide sequence ID" value="NZ_JAERRB010000005.1"/>
</dbReference>
<gene>
    <name evidence="2" type="ORF">JI741_16000</name>
</gene>
<protein>
    <recommendedName>
        <fullName evidence="4">MetS family NSS transporter small subunit</fullName>
    </recommendedName>
</protein>
<evidence type="ECO:0000313" key="2">
    <source>
        <dbReference type="EMBL" id="MBL0742729.1"/>
    </source>
</evidence>
<proteinExistence type="predicted"/>
<organism evidence="2 3">
    <name type="scientific">Chryseolinea lacunae</name>
    <dbReference type="NCBI Taxonomy" id="2801331"/>
    <lineage>
        <taxon>Bacteria</taxon>
        <taxon>Pseudomonadati</taxon>
        <taxon>Bacteroidota</taxon>
        <taxon>Cytophagia</taxon>
        <taxon>Cytophagales</taxon>
        <taxon>Fulvivirgaceae</taxon>
        <taxon>Chryseolinea</taxon>
    </lineage>
</organism>
<dbReference type="Proteomes" id="UP000613030">
    <property type="component" value="Unassembled WGS sequence"/>
</dbReference>
<accession>A0ABS1KTM4</accession>
<name>A0ABS1KTM4_9BACT</name>
<dbReference type="EMBL" id="JAERRB010000005">
    <property type="protein sequence ID" value="MBL0742729.1"/>
    <property type="molecule type" value="Genomic_DNA"/>
</dbReference>
<evidence type="ECO:0008006" key="4">
    <source>
        <dbReference type="Google" id="ProtNLM"/>
    </source>
</evidence>